<dbReference type="OrthoDB" id="5377858at2"/>
<organism evidence="1 2">
    <name type="scientific">Bradymonas sediminis</name>
    <dbReference type="NCBI Taxonomy" id="1548548"/>
    <lineage>
        <taxon>Bacteria</taxon>
        <taxon>Deltaproteobacteria</taxon>
        <taxon>Bradymonadales</taxon>
        <taxon>Bradymonadaceae</taxon>
        <taxon>Bradymonas</taxon>
    </lineage>
</organism>
<evidence type="ECO:0000313" key="2">
    <source>
        <dbReference type="Proteomes" id="UP000249799"/>
    </source>
</evidence>
<dbReference type="NCBIfam" id="NF033768">
    <property type="entry name" value="myxo_SS_tail"/>
    <property type="match status" value="1"/>
</dbReference>
<dbReference type="InterPro" id="IPR049806">
    <property type="entry name" value="MasK-like_C"/>
</dbReference>
<evidence type="ECO:0000313" key="1">
    <source>
        <dbReference type="EMBL" id="AWV88306.1"/>
    </source>
</evidence>
<keyword evidence="2" id="KW-1185">Reference proteome</keyword>
<dbReference type="RefSeq" id="WP_111331933.1">
    <property type="nucleotide sequence ID" value="NZ_CP030032.1"/>
</dbReference>
<dbReference type="AlphaFoldDB" id="A0A2Z4FHY9"/>
<evidence type="ECO:0008006" key="3">
    <source>
        <dbReference type="Google" id="ProtNLM"/>
    </source>
</evidence>
<accession>A0A2Z4FHY9</accession>
<gene>
    <name evidence="1" type="ORF">DN745_02700</name>
</gene>
<name>A0A2Z4FHY9_9DELT</name>
<dbReference type="EMBL" id="CP030032">
    <property type="protein sequence ID" value="AWV88306.1"/>
    <property type="molecule type" value="Genomic_DNA"/>
</dbReference>
<dbReference type="Proteomes" id="UP000249799">
    <property type="component" value="Chromosome"/>
</dbReference>
<proteinExistence type="predicted"/>
<dbReference type="KEGG" id="bsed:DN745_02700"/>
<sequence length="173" mass="18702">MPQTPDTGAATAEPDTAAEEAAKLLEEARKQAKELGSQAGFDRMTAARFFASEIEGLNKKNIKAPSVKRAPKATDLGTIDGSGVRRVFNARHGELQACYERALKSDPELRGKVTLTVRIGDGGAPVMTRARSSQLKSKTVLNCMEITSKKWLFPAPQGGTVLVNKPYTFEPKI</sequence>
<protein>
    <recommendedName>
        <fullName evidence="3">AgmX/PglI C-terminal domain-containing protein</fullName>
    </recommendedName>
</protein>
<reference evidence="1 2" key="1">
    <citation type="submission" date="2018-06" db="EMBL/GenBank/DDBJ databases">
        <title>Lujinxingia sediminis gen. nov. sp. nov., a new facultative anaerobic member of the class Deltaproteobacteria, and proposal of Lujinxingaceae fam. nov.</title>
        <authorList>
            <person name="Guo L.-Y."/>
            <person name="Li C.-M."/>
            <person name="Wang S."/>
            <person name="Du Z.-J."/>
        </authorList>
    </citation>
    <scope>NUCLEOTIDE SEQUENCE [LARGE SCALE GENOMIC DNA]</scope>
    <source>
        <strain evidence="1 2">FA350</strain>
    </source>
</reference>